<dbReference type="Pfam" id="PF12236">
    <property type="entry name" value="Head-tail_con"/>
    <property type="match status" value="1"/>
</dbReference>
<evidence type="ECO:0000256" key="1">
    <source>
        <dbReference type="ARBA" id="ARBA00004328"/>
    </source>
</evidence>
<gene>
    <name evidence="4" type="ORF">SAMEA3906487_00141</name>
</gene>
<dbReference type="InterPro" id="IPR020991">
    <property type="entry name" value="Connector_podovirus"/>
</dbReference>
<keyword evidence="2" id="KW-1188">Viral release from host cell</keyword>
<dbReference type="EMBL" id="LT546645">
    <property type="protein sequence ID" value="SAI66194.1"/>
    <property type="molecule type" value="Genomic_DNA"/>
</dbReference>
<dbReference type="STRING" id="123899.SAMEA3906487_00141"/>
<evidence type="ECO:0000256" key="3">
    <source>
        <dbReference type="ARBA" id="ARBA00023219"/>
    </source>
</evidence>
<proteinExistence type="predicted"/>
<comment type="subcellular location">
    <subcellularLocation>
        <location evidence="1">Virion</location>
    </subcellularLocation>
</comment>
<protein>
    <submittedName>
        <fullName evidence="4">Phage head-tail connector protein</fullName>
    </submittedName>
</protein>
<dbReference type="Proteomes" id="UP000076825">
    <property type="component" value="Chromosome 1"/>
</dbReference>
<evidence type="ECO:0000313" key="5">
    <source>
        <dbReference type="Proteomes" id="UP000076825"/>
    </source>
</evidence>
<dbReference type="KEGG" id="btrm:SAMEA390648700141"/>
<accession>A0A157S706</accession>
<evidence type="ECO:0000313" key="4">
    <source>
        <dbReference type="EMBL" id="SAI66194.1"/>
    </source>
</evidence>
<dbReference type="PATRIC" id="fig|123899.6.peg.130"/>
<organism evidence="4 5">
    <name type="scientific">Bordetella trematum</name>
    <dbReference type="NCBI Taxonomy" id="123899"/>
    <lineage>
        <taxon>Bacteria</taxon>
        <taxon>Pseudomonadati</taxon>
        <taxon>Pseudomonadota</taxon>
        <taxon>Betaproteobacteria</taxon>
        <taxon>Burkholderiales</taxon>
        <taxon>Alcaligenaceae</taxon>
        <taxon>Bordetella</taxon>
    </lineage>
</organism>
<keyword evidence="5" id="KW-1185">Reference proteome</keyword>
<evidence type="ECO:0000256" key="2">
    <source>
        <dbReference type="ARBA" id="ARBA00022612"/>
    </source>
</evidence>
<reference evidence="4 5" key="1">
    <citation type="submission" date="2016-04" db="EMBL/GenBank/DDBJ databases">
        <authorList>
            <consortium name="Pathogen Informatics"/>
        </authorList>
    </citation>
    <scope>NUCLEOTIDE SEQUENCE [LARGE SCALE GENOMIC DNA]</scope>
    <source>
        <strain evidence="4 5">H044680328</strain>
    </source>
</reference>
<dbReference type="GeneID" id="56588437"/>
<name>A0A157S706_9BORD</name>
<keyword evidence="3" id="KW-0231">Viral genome packaging</keyword>
<dbReference type="OrthoDB" id="1666403at2"/>
<sequence>MDNQDVDLIREVLADHEAMKQTRQSFEAQWDQVTEAALPRYRKFSQASANSPGEKRTQEQFDSTPILALRHFAAAMDSMITPRTQKWHGLTVANPELRDLPAVKAYLEQVTDALFAHRYRWRANFASQSGASYIGYGAYGAGGLMVDEVLGQGIRYRNLRMNRLWFAEDAYGVVNKAHILWTLTARQAAEKWGTGNLPLFIRNAIDRNDLERRFDFLHAIRPRRDREHGKVDGRNMPIQSVWLPLDAETQIVEHSGFRVFPVAIGRFYDADDSAYGYSPAMEALPDVRMLNRMEKTNIKGAEKAVDPPLILPDDGALEAFDLRAGALNFGYMNSNGTPLIQPLNLGKNVPMGMDYANQKRESINLAFYVTLFQILVDNHQMTATEVLQRAQEKGILLGPTMGRVQSEQLGAQISRELDILDHAGVLPPMPPELEEEGGLVDIEYNSPLNQAMRADEGANVLRWAEASAPFIQADPNAARAMNAEAIVRGLGDVFSVPQKYLRTQEEVGAMDQAAAEQQQAAQLLEAAPVAAGAAKDLTAAAVNASSARI</sequence>
<dbReference type="RefSeq" id="WP_063491380.1">
    <property type="nucleotide sequence ID" value="NZ_CP016340.1"/>
</dbReference>
<dbReference type="AlphaFoldDB" id="A0A157S706"/>